<gene>
    <name evidence="1" type="ORF">T310_6983</name>
</gene>
<evidence type="ECO:0000313" key="2">
    <source>
        <dbReference type="Proteomes" id="UP000053958"/>
    </source>
</evidence>
<dbReference type="GeneID" id="25319260"/>
<dbReference type="RefSeq" id="XP_013325672.1">
    <property type="nucleotide sequence ID" value="XM_013470218.1"/>
</dbReference>
<protein>
    <submittedName>
        <fullName evidence="1">Uncharacterized protein</fullName>
    </submittedName>
</protein>
<accession>A0A0F4YLR1</accession>
<keyword evidence="2" id="KW-1185">Reference proteome</keyword>
<name>A0A0F4YLR1_RASE3</name>
<dbReference type="EMBL" id="LASV01000386">
    <property type="protein sequence ID" value="KKA19060.1"/>
    <property type="molecule type" value="Genomic_DNA"/>
</dbReference>
<dbReference type="AlphaFoldDB" id="A0A0F4YLR1"/>
<proteinExistence type="predicted"/>
<sequence>MSILEDIKATIVLVTLQYYSLFEGIVPYIIKIEPTFIDSLPSFTVISPLPVPRDKDRYPVNTSADQGSQTMAIRDVSVDGVGRLVGTLIYHHADVPTGYASTRRQSSPSYGDLLAPGRSYLLKSLPTSRVTSAVEHDHVMSLQYGRQHGWSAVAAEEEKEGIINHLPSLSN</sequence>
<dbReference type="Proteomes" id="UP000053958">
    <property type="component" value="Unassembled WGS sequence"/>
</dbReference>
<comment type="caution">
    <text evidence="1">The sequence shown here is derived from an EMBL/GenBank/DDBJ whole genome shotgun (WGS) entry which is preliminary data.</text>
</comment>
<evidence type="ECO:0000313" key="1">
    <source>
        <dbReference type="EMBL" id="KKA19060.1"/>
    </source>
</evidence>
<reference evidence="1 2" key="1">
    <citation type="submission" date="2015-04" db="EMBL/GenBank/DDBJ databases">
        <authorList>
            <person name="Heijne W.H."/>
            <person name="Fedorova N.D."/>
            <person name="Nierman W.C."/>
            <person name="Vollebregt A.W."/>
            <person name="Zhao Z."/>
            <person name="Wu L."/>
            <person name="Kumar M."/>
            <person name="Stam H."/>
            <person name="van den Berg M.A."/>
            <person name="Pel H.J."/>
        </authorList>
    </citation>
    <scope>NUCLEOTIDE SEQUENCE [LARGE SCALE GENOMIC DNA]</scope>
    <source>
        <strain evidence="1 2">CBS 393.64</strain>
    </source>
</reference>
<organism evidence="1 2">
    <name type="scientific">Rasamsonia emersonii (strain ATCC 16479 / CBS 393.64 / IMI 116815)</name>
    <dbReference type="NCBI Taxonomy" id="1408163"/>
    <lineage>
        <taxon>Eukaryota</taxon>
        <taxon>Fungi</taxon>
        <taxon>Dikarya</taxon>
        <taxon>Ascomycota</taxon>
        <taxon>Pezizomycotina</taxon>
        <taxon>Eurotiomycetes</taxon>
        <taxon>Eurotiomycetidae</taxon>
        <taxon>Eurotiales</taxon>
        <taxon>Trichocomaceae</taxon>
        <taxon>Rasamsonia</taxon>
    </lineage>
</organism>